<dbReference type="PANTHER" id="PTHR30290">
    <property type="entry name" value="PERIPLASMIC BINDING COMPONENT OF ABC TRANSPORTER"/>
    <property type="match status" value="1"/>
</dbReference>
<accession>A0A939C006</accession>
<dbReference type="Gene3D" id="3.40.190.10">
    <property type="entry name" value="Periplasmic binding protein-like II"/>
    <property type="match status" value="1"/>
</dbReference>
<keyword evidence="6" id="KW-1185">Reference proteome</keyword>
<dbReference type="PIRSF" id="PIRSF002741">
    <property type="entry name" value="MppA"/>
    <property type="match status" value="1"/>
</dbReference>
<sequence length="498" mass="53649">MLSDGYDTATWNPLNGDSDYTSKVYDGLLRIEAGTGGEPTFVPNLAAAMPVSNADATEWTVTLRDDVTFQDGSPLTAADVAATYDTAIDPAAAAPVASMYDMLDDAEATDERTVVFSLTEPYAAFPSKLLMGIAPASALDPVVPVEESPLNTAPIGTGPYRLVSTGPERTVLQAYDGYWGGPVPITDLTIVSVPDDNTRVQRMLAGDFDGTVVPPQLAEAFEGNEFDVVANPSADWRSVVLPMRDPVAGDPAVRQALNRAVDRDAIVQTVLAGYGTAASTPFSPVFATFYDQAAEFSFDPDEARRILDEAGWVVGTDGIRVKDGRRAEFTLMYYAPETLRRDLATAFAGSALDIGISVRLDGIGSWDDIAPRLGTDAAVWGGGDTPYDPDSNLYRMLSSTFDEAGSFDNPGQYADPAVDGLLEQGRTTLDPAARAEAYQQLQRQYLQDPAFVVMAFIDHVYVMRTDTGWTGWTPVLEPHAHGVVSWGPWWNLTEWTPA</sequence>
<dbReference type="Pfam" id="PF00496">
    <property type="entry name" value="SBP_bac_5"/>
    <property type="match status" value="1"/>
</dbReference>
<name>A0A939C006_9ACTN</name>
<evidence type="ECO:0000256" key="3">
    <source>
        <dbReference type="ARBA" id="ARBA00022729"/>
    </source>
</evidence>
<dbReference type="Proteomes" id="UP000663792">
    <property type="component" value="Unassembled WGS sequence"/>
</dbReference>
<dbReference type="GO" id="GO:1904680">
    <property type="term" value="F:peptide transmembrane transporter activity"/>
    <property type="evidence" value="ECO:0007669"/>
    <property type="project" value="TreeGrafter"/>
</dbReference>
<comment type="caution">
    <text evidence="5">The sequence shown here is derived from an EMBL/GenBank/DDBJ whole genome shotgun (WGS) entry which is preliminary data.</text>
</comment>
<evidence type="ECO:0000256" key="2">
    <source>
        <dbReference type="ARBA" id="ARBA00022448"/>
    </source>
</evidence>
<proteinExistence type="inferred from homology"/>
<dbReference type="Gene3D" id="3.10.105.10">
    <property type="entry name" value="Dipeptide-binding Protein, Domain 3"/>
    <property type="match status" value="1"/>
</dbReference>
<evidence type="ECO:0000313" key="5">
    <source>
        <dbReference type="EMBL" id="MBM9468730.1"/>
    </source>
</evidence>
<dbReference type="SUPFAM" id="SSF53850">
    <property type="entry name" value="Periplasmic binding protein-like II"/>
    <property type="match status" value="1"/>
</dbReference>
<evidence type="ECO:0000256" key="1">
    <source>
        <dbReference type="ARBA" id="ARBA00005695"/>
    </source>
</evidence>
<dbReference type="RefSeq" id="WP_205261672.1">
    <property type="nucleotide sequence ID" value="NZ_JAERWK010000020.1"/>
</dbReference>
<comment type="similarity">
    <text evidence="1">Belongs to the bacterial solute-binding protein 5 family.</text>
</comment>
<keyword evidence="3" id="KW-0732">Signal</keyword>
<dbReference type="PANTHER" id="PTHR30290:SF9">
    <property type="entry name" value="OLIGOPEPTIDE-BINDING PROTEIN APPA"/>
    <property type="match status" value="1"/>
</dbReference>
<evidence type="ECO:0000259" key="4">
    <source>
        <dbReference type="Pfam" id="PF00496"/>
    </source>
</evidence>
<dbReference type="AlphaFoldDB" id="A0A939C006"/>
<dbReference type="GO" id="GO:0042597">
    <property type="term" value="C:periplasmic space"/>
    <property type="evidence" value="ECO:0007669"/>
    <property type="project" value="UniProtKB-ARBA"/>
</dbReference>
<dbReference type="InterPro" id="IPR000914">
    <property type="entry name" value="SBP_5_dom"/>
</dbReference>
<dbReference type="Gene3D" id="3.90.76.10">
    <property type="entry name" value="Dipeptide-binding Protein, Domain 1"/>
    <property type="match status" value="1"/>
</dbReference>
<dbReference type="EMBL" id="JAERWK010000020">
    <property type="protein sequence ID" value="MBM9468730.1"/>
    <property type="molecule type" value="Genomic_DNA"/>
</dbReference>
<dbReference type="GO" id="GO:0043190">
    <property type="term" value="C:ATP-binding cassette (ABC) transporter complex"/>
    <property type="evidence" value="ECO:0007669"/>
    <property type="project" value="InterPro"/>
</dbReference>
<dbReference type="InterPro" id="IPR039424">
    <property type="entry name" value="SBP_5"/>
</dbReference>
<dbReference type="GO" id="GO:0015833">
    <property type="term" value="P:peptide transport"/>
    <property type="evidence" value="ECO:0007669"/>
    <property type="project" value="TreeGrafter"/>
</dbReference>
<organism evidence="5 6">
    <name type="scientific">Nakamurella leprariae</name>
    <dbReference type="NCBI Taxonomy" id="2803911"/>
    <lineage>
        <taxon>Bacteria</taxon>
        <taxon>Bacillati</taxon>
        <taxon>Actinomycetota</taxon>
        <taxon>Actinomycetes</taxon>
        <taxon>Nakamurellales</taxon>
        <taxon>Nakamurellaceae</taxon>
        <taxon>Nakamurella</taxon>
    </lineage>
</organism>
<reference evidence="5" key="1">
    <citation type="submission" date="2021-01" db="EMBL/GenBank/DDBJ databases">
        <title>YIM 132084 draft genome.</title>
        <authorList>
            <person name="An D."/>
        </authorList>
    </citation>
    <scope>NUCLEOTIDE SEQUENCE</scope>
    <source>
        <strain evidence="5">YIM 132084</strain>
    </source>
</reference>
<evidence type="ECO:0000313" key="6">
    <source>
        <dbReference type="Proteomes" id="UP000663792"/>
    </source>
</evidence>
<dbReference type="InterPro" id="IPR030678">
    <property type="entry name" value="Peptide/Ni-bd"/>
</dbReference>
<gene>
    <name evidence="5" type="ORF">JL106_15715</name>
</gene>
<protein>
    <recommendedName>
        <fullName evidence="4">Solute-binding protein family 5 domain-containing protein</fullName>
    </recommendedName>
</protein>
<keyword evidence="2" id="KW-0813">Transport</keyword>
<feature type="domain" description="Solute-binding protein family 5" evidence="4">
    <location>
        <begin position="41"/>
        <end position="400"/>
    </location>
</feature>